<evidence type="ECO:0000313" key="4">
    <source>
        <dbReference type="Proteomes" id="UP000664277"/>
    </source>
</evidence>
<evidence type="ECO:0000256" key="2">
    <source>
        <dbReference type="SAM" id="SignalP"/>
    </source>
</evidence>
<dbReference type="PANTHER" id="PTHR31284:SF10">
    <property type="entry name" value="ACID PHOSPHATASE-LIKE PROTEIN"/>
    <property type="match status" value="1"/>
</dbReference>
<comment type="caution">
    <text evidence="3">The sequence shown here is derived from an EMBL/GenBank/DDBJ whole genome shotgun (WGS) entry which is preliminary data.</text>
</comment>
<protein>
    <recommendedName>
        <fullName evidence="5">Acid phosphatase</fullName>
    </recommendedName>
</protein>
<feature type="chain" id="PRO_5035203944" description="Acid phosphatase" evidence="2">
    <location>
        <begin position="41"/>
        <end position="247"/>
    </location>
</feature>
<sequence length="247" mass="27654">MQKISKFQLNITAGKAFALGLGLFLTQSFLTDALSAPAWAAVKDETTKETESADELKNGLKYSHSAGYQKEFSAAVKKGRDFIEKYLKENKNIDPSSLAVVSDIDETILDNRAYMEEKAKAAVKAVDWSGWEDWMAKAEAKPLPQSIALLKFARSKRIAVFLITGRQEHMRRATIANLIKAGIVYDGLYMRKDHDRTAASQIKPEYRKQIEDMGYKILVNIGDQESDLSGGYSLSAEKLPNKMYTIK</sequence>
<gene>
    <name evidence="3" type="ORF">J0M35_01410</name>
</gene>
<dbReference type="Pfam" id="PF03767">
    <property type="entry name" value="Acid_phosphat_B"/>
    <property type="match status" value="1"/>
</dbReference>
<feature type="signal peptide" evidence="2">
    <location>
        <begin position="1"/>
        <end position="40"/>
    </location>
</feature>
<dbReference type="SUPFAM" id="SSF56784">
    <property type="entry name" value="HAD-like"/>
    <property type="match status" value="1"/>
</dbReference>
<dbReference type="InterPro" id="IPR036412">
    <property type="entry name" value="HAD-like_sf"/>
</dbReference>
<proteinExistence type="predicted"/>
<dbReference type="InterPro" id="IPR023214">
    <property type="entry name" value="HAD_sf"/>
</dbReference>
<dbReference type="EMBL" id="JAFLCK010000001">
    <property type="protein sequence ID" value="MBN8658991.1"/>
    <property type="molecule type" value="Genomic_DNA"/>
</dbReference>
<evidence type="ECO:0000256" key="1">
    <source>
        <dbReference type="ARBA" id="ARBA00022729"/>
    </source>
</evidence>
<dbReference type="AlphaFoldDB" id="A0A8J7PAL9"/>
<name>A0A8J7PAL9_9BACT</name>
<accession>A0A8J7PAL9</accession>
<dbReference type="Proteomes" id="UP000664277">
    <property type="component" value="Unassembled WGS sequence"/>
</dbReference>
<dbReference type="Gene3D" id="3.40.50.1000">
    <property type="entry name" value="HAD superfamily/HAD-like"/>
    <property type="match status" value="1"/>
</dbReference>
<organism evidence="3 4">
    <name type="scientific">Candidatus Obscuribacter phosphatis</name>
    <dbReference type="NCBI Taxonomy" id="1906157"/>
    <lineage>
        <taxon>Bacteria</taxon>
        <taxon>Bacillati</taxon>
        <taxon>Candidatus Melainabacteria</taxon>
        <taxon>Candidatus Obscuribacterales</taxon>
        <taxon>Candidatus Obscuribacteraceae</taxon>
        <taxon>Candidatus Obscuribacter</taxon>
    </lineage>
</organism>
<dbReference type="PANTHER" id="PTHR31284">
    <property type="entry name" value="ACID PHOSPHATASE-LIKE PROTEIN"/>
    <property type="match status" value="1"/>
</dbReference>
<keyword evidence="1 2" id="KW-0732">Signal</keyword>
<evidence type="ECO:0000313" key="3">
    <source>
        <dbReference type="EMBL" id="MBN8658991.1"/>
    </source>
</evidence>
<evidence type="ECO:0008006" key="5">
    <source>
        <dbReference type="Google" id="ProtNLM"/>
    </source>
</evidence>
<reference evidence="3" key="1">
    <citation type="submission" date="2021-02" db="EMBL/GenBank/DDBJ databases">
        <title>Genome-Resolved Metagenomics of a Microbial Community Performing Photosynthetic Biological Nutrient Removal.</title>
        <authorList>
            <person name="Mcdaniel E.A."/>
        </authorList>
    </citation>
    <scope>NUCLEOTIDE SEQUENCE</scope>
    <source>
        <strain evidence="3">UWPOB_OBS1</strain>
    </source>
</reference>
<dbReference type="InterPro" id="IPR005519">
    <property type="entry name" value="Acid_phosphat_B-like"/>
</dbReference>